<evidence type="ECO:0000259" key="8">
    <source>
        <dbReference type="PROSITE" id="PS51935"/>
    </source>
</evidence>
<keyword evidence="5" id="KW-0175">Coiled coil</keyword>
<keyword evidence="10" id="KW-1185">Reference proteome</keyword>
<keyword evidence="7" id="KW-0732">Signal</keyword>
<gene>
    <name evidence="9" type="ORF">HDA32_004617</name>
</gene>
<reference evidence="9 10" key="1">
    <citation type="submission" date="2020-07" db="EMBL/GenBank/DDBJ databases">
        <title>Sequencing the genomes of 1000 actinobacteria strains.</title>
        <authorList>
            <person name="Klenk H.-P."/>
        </authorList>
    </citation>
    <scope>NUCLEOTIDE SEQUENCE [LARGE SCALE GENOMIC DNA]</scope>
    <source>
        <strain evidence="9 10">CXB654</strain>
    </source>
</reference>
<evidence type="ECO:0000256" key="7">
    <source>
        <dbReference type="SAM" id="SignalP"/>
    </source>
</evidence>
<dbReference type="AlphaFoldDB" id="A0A852U1N5"/>
<dbReference type="Gene3D" id="3.90.1720.10">
    <property type="entry name" value="endopeptidase domain like (from Nostoc punctiforme)"/>
    <property type="match status" value="1"/>
</dbReference>
<feature type="chain" id="PRO_5032579524" evidence="7">
    <location>
        <begin position="33"/>
        <end position="332"/>
    </location>
</feature>
<dbReference type="InterPro" id="IPR051202">
    <property type="entry name" value="Peptidase_C40"/>
</dbReference>
<dbReference type="Proteomes" id="UP000589036">
    <property type="component" value="Unassembled WGS sequence"/>
</dbReference>
<dbReference type="InterPro" id="IPR000064">
    <property type="entry name" value="NLP_P60_dom"/>
</dbReference>
<proteinExistence type="inferred from homology"/>
<evidence type="ECO:0000256" key="5">
    <source>
        <dbReference type="SAM" id="Coils"/>
    </source>
</evidence>
<protein>
    <submittedName>
        <fullName evidence="9">Cell wall-associated NlpC family hydrolase</fullName>
    </submittedName>
</protein>
<dbReference type="SUPFAM" id="SSF54001">
    <property type="entry name" value="Cysteine proteinases"/>
    <property type="match status" value="1"/>
</dbReference>
<dbReference type="GO" id="GO:0008234">
    <property type="term" value="F:cysteine-type peptidase activity"/>
    <property type="evidence" value="ECO:0007669"/>
    <property type="project" value="UniProtKB-KW"/>
</dbReference>
<accession>A0A852U1N5</accession>
<feature type="domain" description="NlpC/P60" evidence="8">
    <location>
        <begin position="215"/>
        <end position="332"/>
    </location>
</feature>
<comment type="similarity">
    <text evidence="1">Belongs to the peptidase C40 family.</text>
</comment>
<feature type="signal peptide" evidence="7">
    <location>
        <begin position="1"/>
        <end position="32"/>
    </location>
</feature>
<sequence>MTDNGNARKRVITGFGVLAASSLVLPAGVAHAEPEPTKEEVEQRIEELTEESSTLVQEYNQAKENLEAAEKRIESLEEEVGDEEDLYEGLRDQVARFAAAAYKSADLDSTTTVLSVEDPEDILNQSADLSYLSENQRTQLEEFAGSSERLIRLKQEAEDARDEAQEQTGDLEEQKEEVEDKLAEQEELLAGFEGENPTAGAASDSGGGSYTGSVSGSARAALDFAYSKIGTPYVWGGTGPNGYDCSGLMQAAWGSAGVSIPRTTYAQYELPKKVSRADLQPGDIMFFFEDLGHNGMYAGNGQMVHAPSSGKTVSVVDLADYWDQHFVGAVRP</sequence>
<comment type="caution">
    <text evidence="9">The sequence shown here is derived from an EMBL/GenBank/DDBJ whole genome shotgun (WGS) entry which is preliminary data.</text>
</comment>
<name>A0A852U1N5_9ACTN</name>
<dbReference type="PANTHER" id="PTHR47053:SF1">
    <property type="entry name" value="MUREIN DD-ENDOPEPTIDASE MEPH-RELATED"/>
    <property type="match status" value="1"/>
</dbReference>
<organism evidence="9 10">
    <name type="scientific">Spinactinospora alkalitolerans</name>
    <dbReference type="NCBI Taxonomy" id="687207"/>
    <lineage>
        <taxon>Bacteria</taxon>
        <taxon>Bacillati</taxon>
        <taxon>Actinomycetota</taxon>
        <taxon>Actinomycetes</taxon>
        <taxon>Streptosporangiales</taxon>
        <taxon>Nocardiopsidaceae</taxon>
        <taxon>Spinactinospora</taxon>
    </lineage>
</organism>
<dbReference type="GO" id="GO:0006508">
    <property type="term" value="P:proteolysis"/>
    <property type="evidence" value="ECO:0007669"/>
    <property type="project" value="UniProtKB-KW"/>
</dbReference>
<evidence type="ECO:0000256" key="1">
    <source>
        <dbReference type="ARBA" id="ARBA00007074"/>
    </source>
</evidence>
<dbReference type="RefSeq" id="WP_179645146.1">
    <property type="nucleotide sequence ID" value="NZ_BAAAYY010000046.1"/>
</dbReference>
<evidence type="ECO:0000256" key="4">
    <source>
        <dbReference type="ARBA" id="ARBA00022807"/>
    </source>
</evidence>
<dbReference type="EMBL" id="JACCCC010000001">
    <property type="protein sequence ID" value="NYE49497.1"/>
    <property type="molecule type" value="Genomic_DNA"/>
</dbReference>
<feature type="region of interest" description="Disordered" evidence="6">
    <location>
        <begin position="156"/>
        <end position="181"/>
    </location>
</feature>
<dbReference type="PROSITE" id="PS51935">
    <property type="entry name" value="NLPC_P60"/>
    <property type="match status" value="1"/>
</dbReference>
<dbReference type="InterPro" id="IPR038765">
    <property type="entry name" value="Papain-like_cys_pep_sf"/>
</dbReference>
<keyword evidence="4" id="KW-0788">Thiol protease</keyword>
<evidence type="ECO:0000256" key="3">
    <source>
        <dbReference type="ARBA" id="ARBA00022801"/>
    </source>
</evidence>
<feature type="coiled-coil region" evidence="5">
    <location>
        <begin position="38"/>
        <end position="93"/>
    </location>
</feature>
<dbReference type="Gene3D" id="6.10.250.3150">
    <property type="match status" value="1"/>
</dbReference>
<dbReference type="Pfam" id="PF00877">
    <property type="entry name" value="NLPC_P60"/>
    <property type="match status" value="1"/>
</dbReference>
<evidence type="ECO:0000313" key="9">
    <source>
        <dbReference type="EMBL" id="NYE49497.1"/>
    </source>
</evidence>
<keyword evidence="2" id="KW-0645">Protease</keyword>
<dbReference type="PANTHER" id="PTHR47053">
    <property type="entry name" value="MUREIN DD-ENDOPEPTIDASE MEPH-RELATED"/>
    <property type="match status" value="1"/>
</dbReference>
<keyword evidence="3 9" id="KW-0378">Hydrolase</keyword>
<evidence type="ECO:0000313" key="10">
    <source>
        <dbReference type="Proteomes" id="UP000589036"/>
    </source>
</evidence>
<evidence type="ECO:0000256" key="6">
    <source>
        <dbReference type="SAM" id="MobiDB-lite"/>
    </source>
</evidence>
<evidence type="ECO:0000256" key="2">
    <source>
        <dbReference type="ARBA" id="ARBA00022670"/>
    </source>
</evidence>